<keyword evidence="2" id="KW-1185">Reference proteome</keyword>
<name>A0ACC6KUD3_9SPHI</name>
<sequence length="480" mass="53740">MKNLATNIRIRVTLALLMTIILSCKKSFLEITPKGKMIAQKVSDYNLLLSNLDLVNISANAQVVMGDEVVAVEPYFSGAELKTQRLFRWDDVVYEPDEKPSEIAVPLQNIYTFNKIINEVPNATDGTEQQKMSIRAEAMAGRAWTYFLLINYFGKPYNTTTSATDPGFPIVKDADVTANKFSRATVQEVYDFILADLLASIPDLPEKTTHRLRMSKPAAEGLLGKVYVFMGKFNEAIPHFDAALNGIKNSAIPVQLYDYNVTFATGGDFLPIDLFGPTYPTVPNNLENVFGKQAFNNWSFTNNELVIDKKTADLYTAADLRLNFYSTDAFFGPAYPSGLLRKIGPGSIQFGVVVPDLYLLRAECKARANDLPGARADVEALRSKRMPAGSFAVPAATAGQKMPLLNYIMDERLREFAMSGYRWFDMRRLSVDPLFGTKTFTHTLYSNTGSKTTFTFRPERFVLRFPEKIINENPGMQNNL</sequence>
<dbReference type="EMBL" id="JAVDTF010000001">
    <property type="protein sequence ID" value="MDR6782752.1"/>
    <property type="molecule type" value="Genomic_DNA"/>
</dbReference>
<organism evidence="1 2">
    <name type="scientific">Pedobacter africanus</name>
    <dbReference type="NCBI Taxonomy" id="151894"/>
    <lineage>
        <taxon>Bacteria</taxon>
        <taxon>Pseudomonadati</taxon>
        <taxon>Bacteroidota</taxon>
        <taxon>Sphingobacteriia</taxon>
        <taxon>Sphingobacteriales</taxon>
        <taxon>Sphingobacteriaceae</taxon>
        <taxon>Pedobacter</taxon>
    </lineage>
</organism>
<comment type="caution">
    <text evidence="1">The sequence shown here is derived from an EMBL/GenBank/DDBJ whole genome shotgun (WGS) entry which is preliminary data.</text>
</comment>
<dbReference type="Proteomes" id="UP001246858">
    <property type="component" value="Unassembled WGS sequence"/>
</dbReference>
<accession>A0ACC6KUD3</accession>
<gene>
    <name evidence="1" type="ORF">J2X78_001304</name>
</gene>
<evidence type="ECO:0000313" key="2">
    <source>
        <dbReference type="Proteomes" id="UP001246858"/>
    </source>
</evidence>
<protein>
    <submittedName>
        <fullName evidence="1">Uncharacterized protein</fullName>
    </submittedName>
</protein>
<evidence type="ECO:0000313" key="1">
    <source>
        <dbReference type="EMBL" id="MDR6782752.1"/>
    </source>
</evidence>
<proteinExistence type="predicted"/>
<reference evidence="1" key="1">
    <citation type="submission" date="2023-07" db="EMBL/GenBank/DDBJ databases">
        <title>Sorghum-associated microbial communities from plants grown in Nebraska, USA.</title>
        <authorList>
            <person name="Schachtman D."/>
        </authorList>
    </citation>
    <scope>NUCLEOTIDE SEQUENCE</scope>
    <source>
        <strain evidence="1">2697</strain>
    </source>
</reference>